<accession>A0ABY1WUY0</accession>
<name>A0ABY1WUY0_9GAMM</name>
<dbReference type="NCBIfam" id="TIGR01730">
    <property type="entry name" value="RND_mfp"/>
    <property type="match status" value="1"/>
</dbReference>
<evidence type="ECO:0000256" key="1">
    <source>
        <dbReference type="ARBA" id="ARBA00009477"/>
    </source>
</evidence>
<dbReference type="EMBL" id="SHLY01000001">
    <property type="protein sequence ID" value="TAA48482.1"/>
    <property type="molecule type" value="Genomic_DNA"/>
</dbReference>
<protein>
    <submittedName>
        <fullName evidence="3">Efflux RND transporter periplasmic adaptor subunit</fullName>
    </submittedName>
</protein>
<comment type="caution">
    <text evidence="3">The sequence shown here is derived from an EMBL/GenBank/DDBJ whole genome shotgun (WGS) entry which is preliminary data.</text>
</comment>
<evidence type="ECO:0000313" key="4">
    <source>
        <dbReference type="Proteomes" id="UP000292544"/>
    </source>
</evidence>
<dbReference type="Gene3D" id="1.10.287.470">
    <property type="entry name" value="Helix hairpin bin"/>
    <property type="match status" value="1"/>
</dbReference>
<dbReference type="InterPro" id="IPR058625">
    <property type="entry name" value="MdtA-like_BSH"/>
</dbReference>
<dbReference type="PANTHER" id="PTHR30469:SF20">
    <property type="entry name" value="EFFLUX RND TRANSPORTER PERIPLASMIC ADAPTOR SUBUNIT"/>
    <property type="match status" value="1"/>
</dbReference>
<comment type="similarity">
    <text evidence="1">Belongs to the membrane fusion protein (MFP) (TC 8.A.1) family.</text>
</comment>
<evidence type="ECO:0000313" key="3">
    <source>
        <dbReference type="EMBL" id="TAA48482.1"/>
    </source>
</evidence>
<proteinExistence type="inferred from homology"/>
<dbReference type="Gene3D" id="2.40.50.100">
    <property type="match status" value="1"/>
</dbReference>
<evidence type="ECO:0000259" key="2">
    <source>
        <dbReference type="Pfam" id="PF25917"/>
    </source>
</evidence>
<dbReference type="Proteomes" id="UP000292544">
    <property type="component" value="Unassembled WGS sequence"/>
</dbReference>
<gene>
    <name evidence="3" type="ORF">EXY25_04470</name>
</gene>
<dbReference type="SUPFAM" id="SSF111369">
    <property type="entry name" value="HlyD-like secretion proteins"/>
    <property type="match status" value="1"/>
</dbReference>
<dbReference type="PANTHER" id="PTHR30469">
    <property type="entry name" value="MULTIDRUG RESISTANCE PROTEIN MDTA"/>
    <property type="match status" value="1"/>
</dbReference>
<feature type="domain" description="Multidrug resistance protein MdtA-like barrel-sandwich hybrid" evidence="2">
    <location>
        <begin position="90"/>
        <end position="196"/>
    </location>
</feature>
<sequence>MVCVFRNGFANAGCKGMRIKAMKYMTFQPKVLAHTVCVLLATGLMACTPAEQAVKAPQNVEVVRVSSDIAGTERDFPAVIQANNLSNLSFRVEGELKTLPVTSGMNVKKGDLLATLDAADYERQVTDTEETYKLAKLNFERAQKLIKTGAISASESDKLEAEYLIAKANHEIAKIHLGFTQLRAPKDGIIGRVIADNFENVRVGEAILTLHDAETLEVQVNVSEQLLALAKPDRESRKAAFQVRFESLPGKVYTATSYEFETEKDPQTKSYLAKLLMDNPVDVPIFPGMSAVVTVDMSDIERDSFQGINLPSSAVVFRPDSDIYGRNTFVWKLSDDEKSVSMHAVETRKLGRTGIELKSGVKPGDVIVTYGQQQLFEGAPVKVVAEKEIKG</sequence>
<dbReference type="Gene3D" id="2.40.420.20">
    <property type="match status" value="1"/>
</dbReference>
<dbReference type="Pfam" id="PF25917">
    <property type="entry name" value="BSH_RND"/>
    <property type="match status" value="1"/>
</dbReference>
<keyword evidence="4" id="KW-1185">Reference proteome</keyword>
<dbReference type="InterPro" id="IPR006143">
    <property type="entry name" value="RND_pump_MFP"/>
</dbReference>
<dbReference type="Gene3D" id="2.40.30.170">
    <property type="match status" value="1"/>
</dbReference>
<organism evidence="3 4">
    <name type="scientific">Corallincola spongiicola</name>
    <dbReference type="NCBI Taxonomy" id="2520508"/>
    <lineage>
        <taxon>Bacteria</taxon>
        <taxon>Pseudomonadati</taxon>
        <taxon>Pseudomonadota</taxon>
        <taxon>Gammaproteobacteria</taxon>
        <taxon>Alteromonadales</taxon>
        <taxon>Psychromonadaceae</taxon>
        <taxon>Corallincola</taxon>
    </lineage>
</organism>
<reference evidence="4" key="1">
    <citation type="submission" date="2019-02" db="EMBL/GenBank/DDBJ databases">
        <title>Draft genome sequence of Muricauda sp. 176CP4-71.</title>
        <authorList>
            <person name="Park J.-S."/>
        </authorList>
    </citation>
    <scope>NUCLEOTIDE SEQUENCE [LARGE SCALE GENOMIC DNA]</scope>
    <source>
        <strain evidence="4">176GS2-150</strain>
    </source>
</reference>